<accession>A0AAD4K0T5</accession>
<dbReference type="InterPro" id="IPR003591">
    <property type="entry name" value="Leu-rich_rpt_typical-subtyp"/>
</dbReference>
<feature type="region of interest" description="Disordered" evidence="3">
    <location>
        <begin position="875"/>
        <end position="918"/>
    </location>
</feature>
<evidence type="ECO:0000256" key="2">
    <source>
        <dbReference type="ARBA" id="ARBA00022737"/>
    </source>
</evidence>
<keyword evidence="4" id="KW-1133">Transmembrane helix</keyword>
<organism evidence="6 7">
    <name type="scientific">Drosophila rubida</name>
    <dbReference type="NCBI Taxonomy" id="30044"/>
    <lineage>
        <taxon>Eukaryota</taxon>
        <taxon>Metazoa</taxon>
        <taxon>Ecdysozoa</taxon>
        <taxon>Arthropoda</taxon>
        <taxon>Hexapoda</taxon>
        <taxon>Insecta</taxon>
        <taxon>Pterygota</taxon>
        <taxon>Neoptera</taxon>
        <taxon>Endopterygota</taxon>
        <taxon>Diptera</taxon>
        <taxon>Brachycera</taxon>
        <taxon>Muscomorpha</taxon>
        <taxon>Ephydroidea</taxon>
        <taxon>Drosophilidae</taxon>
        <taxon>Drosophila</taxon>
    </lineage>
</organism>
<protein>
    <submittedName>
        <fullName evidence="6">Uncharacterized protein</fullName>
    </submittedName>
</protein>
<dbReference type="PANTHER" id="PTHR45712:SF22">
    <property type="entry name" value="INSULIN-LIKE GROWTH FACTOR-BINDING PROTEIN COMPLEX ACID LABILE SUBUNIT"/>
    <property type="match status" value="1"/>
</dbReference>
<feature type="compositionally biased region" description="Acidic residues" evidence="3">
    <location>
        <begin position="875"/>
        <end position="911"/>
    </location>
</feature>
<keyword evidence="1" id="KW-0433">Leucine-rich repeat</keyword>
<feature type="compositionally biased region" description="Acidic residues" evidence="3">
    <location>
        <begin position="216"/>
        <end position="255"/>
    </location>
</feature>
<dbReference type="PROSITE" id="PS51450">
    <property type="entry name" value="LRR"/>
    <property type="match status" value="2"/>
</dbReference>
<keyword evidence="2" id="KW-0677">Repeat</keyword>
<evidence type="ECO:0000256" key="5">
    <source>
        <dbReference type="SAM" id="SignalP"/>
    </source>
</evidence>
<feature type="region of interest" description="Disordered" evidence="3">
    <location>
        <begin position="53"/>
        <end position="78"/>
    </location>
</feature>
<feature type="compositionally biased region" description="Acidic residues" evidence="3">
    <location>
        <begin position="122"/>
        <end position="146"/>
    </location>
</feature>
<name>A0AAD4K0T5_9MUSC</name>
<dbReference type="SMART" id="SM00364">
    <property type="entry name" value="LRR_BAC"/>
    <property type="match status" value="4"/>
</dbReference>
<evidence type="ECO:0000256" key="3">
    <source>
        <dbReference type="SAM" id="MobiDB-lite"/>
    </source>
</evidence>
<dbReference type="AlphaFoldDB" id="A0AAD4K0T5"/>
<evidence type="ECO:0000313" key="7">
    <source>
        <dbReference type="Proteomes" id="UP001200034"/>
    </source>
</evidence>
<dbReference type="FunFam" id="3.80.10.10:FF:001164">
    <property type="entry name" value="GH01279p"/>
    <property type="match status" value="1"/>
</dbReference>
<feature type="compositionally biased region" description="Basic and acidic residues" evidence="3">
    <location>
        <begin position="203"/>
        <end position="215"/>
    </location>
</feature>
<dbReference type="Pfam" id="PF13855">
    <property type="entry name" value="LRR_8"/>
    <property type="match status" value="3"/>
</dbReference>
<dbReference type="Proteomes" id="UP001200034">
    <property type="component" value="Unassembled WGS sequence"/>
</dbReference>
<keyword evidence="4" id="KW-0812">Transmembrane</keyword>
<comment type="caution">
    <text evidence="6">The sequence shown here is derived from an EMBL/GenBank/DDBJ whole genome shotgun (WGS) entry which is preliminary data.</text>
</comment>
<proteinExistence type="predicted"/>
<dbReference type="InterPro" id="IPR001611">
    <property type="entry name" value="Leu-rich_rpt"/>
</dbReference>
<evidence type="ECO:0000313" key="6">
    <source>
        <dbReference type="EMBL" id="KAH8371132.1"/>
    </source>
</evidence>
<gene>
    <name evidence="6" type="ORF">KR093_006317</name>
</gene>
<dbReference type="SMART" id="SM00365">
    <property type="entry name" value="LRR_SD22"/>
    <property type="match status" value="6"/>
</dbReference>
<dbReference type="SMART" id="SM00369">
    <property type="entry name" value="LRR_TYP"/>
    <property type="match status" value="10"/>
</dbReference>
<feature type="region of interest" description="Disordered" evidence="3">
    <location>
        <begin position="107"/>
        <end position="255"/>
    </location>
</feature>
<keyword evidence="5" id="KW-0732">Signal</keyword>
<dbReference type="InterPro" id="IPR032675">
    <property type="entry name" value="LRR_dom_sf"/>
</dbReference>
<sequence length="1067" mass="119526">RMGRQLRLVLLLVISLVGLQLSHSSALQPATAAKLLNDDIASNELDSNELIAAETAKPSKPVSSTPASKPKAKHPVSDETLEDLIEAAKHNLALAEDPRFNKMLPDRVSAENATSSKNSTEENYEYDDDYDYDVDNYDSSDEDESDNAVKETSTARTKKAKAAKSTTPKLHPIEESTTVKPKVSVAPDDSRAELTQAPLQAKIGKDVDGDTKENDIDSDSNYEEYTDEDDDDDDDDDEDDSDDDDESDKLLDEEQVVFSENVPCPRYCTCSRNINSYLVATCSRLDLGTQKFGSDITDLVVTNVGPKYPIPLGPKFFQQLGLKFVASIKIANCTVQYMHPDAFLGLDDLYAVNMTDVGLAVFNPDTFAHNKKLRMLTISGNDLSAVSGLHYLLKSSTIEELDLSRNNLMELNPTAFSKLTSIVYINLSQNNLQNIPETLFENVDTIEELDLSYNSLKELPTNIFNGTSLSILHLKYNTFTGDLHFGIKELQQVDLSFNSIVHVHHSMFDKMPGLTNLNLKGNGITKIQPDSFLSLKSLRHIDLSMNELDQVSGMLFFKNSELDVIRLNDNPRLSQLPTDGFVSYNGFFTVYYLDLSNCAVGALGHKTFSTMPHLTTLKLAWNNINNLPHDTFASLTKLIDLDLSNNLIVKLDEHVFKENSGLTKLNLAGNPISTLPLGLFLPLQSLLYLDVNDCELTTLSMFRNTGLVKGLKVFETLRGMNASGNLIKYISADDIKTFKNLRSLDLTNNPLYCNDDFQNFISYVSLHKVMSKKAPVLSSLDDVSLISIQYQMGWTKLAQTVCKHNATTSDEEFDLEKRLGESERKLTEDEEKLLSVLDKSVLDKNKLSNMQKIMKGSLSTETNKDKDSELFDSAEEDLNNGGEDKEEDADNDSEYEEDSQYEDDSDSDEDEEIKKSDKKKSDSAFKKYIETELKPKLKNDGLQVEEVDLAKETKDKFLLDKLGSDSEELNSDEEEEIFIQRGHIYYQGYNYILPTVIVVCCLVVILLGLVKIVAMVLHKRGERYRMAILASKNSFVYQKLTEDIVKPAASKEPKQPKVHRYAPINQV</sequence>
<feature type="non-terminal residue" evidence="6">
    <location>
        <position position="1"/>
    </location>
</feature>
<keyword evidence="4" id="KW-0472">Membrane</keyword>
<evidence type="ECO:0000256" key="4">
    <source>
        <dbReference type="SAM" id="Phobius"/>
    </source>
</evidence>
<dbReference type="Gene3D" id="3.80.10.10">
    <property type="entry name" value="Ribonuclease Inhibitor"/>
    <property type="match status" value="3"/>
</dbReference>
<keyword evidence="7" id="KW-1185">Reference proteome</keyword>
<dbReference type="PANTHER" id="PTHR45712">
    <property type="entry name" value="AGAP008170-PA"/>
    <property type="match status" value="1"/>
</dbReference>
<reference evidence="6" key="1">
    <citation type="journal article" date="2021" name="Mol. Ecol. Resour.">
        <title>Phylogenomic analyses of the genus Drosophila reveals genomic signals of climate adaptation.</title>
        <authorList>
            <person name="Li F."/>
            <person name="Rane R.V."/>
            <person name="Luria V."/>
            <person name="Xiong Z."/>
            <person name="Chen J."/>
            <person name="Li Z."/>
            <person name="Catullo R.A."/>
            <person name="Griffin P.C."/>
            <person name="Schiffer M."/>
            <person name="Pearce S."/>
            <person name="Lee S.F."/>
            <person name="McElroy K."/>
            <person name="Stocker A."/>
            <person name="Shirriffs J."/>
            <person name="Cockerell F."/>
            <person name="Coppin C."/>
            <person name="Sgro C.M."/>
            <person name="Karger A."/>
            <person name="Cain J.W."/>
            <person name="Weber J.A."/>
            <person name="Santpere G."/>
            <person name="Kirschner M.W."/>
            <person name="Hoffmann A.A."/>
            <person name="Oakeshott J.G."/>
            <person name="Zhang G."/>
        </authorList>
    </citation>
    <scope>NUCLEOTIDE SEQUENCE</scope>
    <source>
        <strain evidence="6">BGI-SZ-2011g</strain>
    </source>
</reference>
<feature type="transmembrane region" description="Helical" evidence="4">
    <location>
        <begin position="991"/>
        <end position="1017"/>
    </location>
</feature>
<evidence type="ECO:0000256" key="1">
    <source>
        <dbReference type="ARBA" id="ARBA00022614"/>
    </source>
</evidence>
<dbReference type="SUPFAM" id="SSF52058">
    <property type="entry name" value="L domain-like"/>
    <property type="match status" value="2"/>
</dbReference>
<feature type="chain" id="PRO_5042236005" evidence="5">
    <location>
        <begin position="25"/>
        <end position="1067"/>
    </location>
</feature>
<dbReference type="InterPro" id="IPR050333">
    <property type="entry name" value="SLRP"/>
</dbReference>
<dbReference type="EMBL" id="JAJJHW010002585">
    <property type="protein sequence ID" value="KAH8371132.1"/>
    <property type="molecule type" value="Genomic_DNA"/>
</dbReference>
<feature type="signal peptide" evidence="5">
    <location>
        <begin position="1"/>
        <end position="24"/>
    </location>
</feature>